<accession>A0A0G4NSV5</accession>
<name>A0A0G4NSV5_PENC3</name>
<organism evidence="1 2">
    <name type="scientific">Penicillium camemberti (strain FM 013)</name>
    <dbReference type="NCBI Taxonomy" id="1429867"/>
    <lineage>
        <taxon>Eukaryota</taxon>
        <taxon>Fungi</taxon>
        <taxon>Dikarya</taxon>
        <taxon>Ascomycota</taxon>
        <taxon>Pezizomycotina</taxon>
        <taxon>Eurotiomycetes</taxon>
        <taxon>Eurotiomycetidae</taxon>
        <taxon>Eurotiales</taxon>
        <taxon>Aspergillaceae</taxon>
        <taxon>Penicillium</taxon>
    </lineage>
</organism>
<evidence type="ECO:0000313" key="1">
    <source>
        <dbReference type="EMBL" id="CRL17156.1"/>
    </source>
</evidence>
<dbReference type="EMBL" id="HG793134">
    <property type="protein sequence ID" value="CRL17156.1"/>
    <property type="molecule type" value="Genomic_DNA"/>
</dbReference>
<reference evidence="1 2" key="1">
    <citation type="journal article" date="2014" name="Nat. Commun.">
        <title>Multiple recent horizontal transfers of a large genomic region in cheese making fungi.</title>
        <authorList>
            <person name="Cheeseman K."/>
            <person name="Ropars J."/>
            <person name="Renault P."/>
            <person name="Dupont J."/>
            <person name="Gouzy J."/>
            <person name="Branca A."/>
            <person name="Abraham A.L."/>
            <person name="Ceppi M."/>
            <person name="Conseiller E."/>
            <person name="Debuchy R."/>
            <person name="Malagnac F."/>
            <person name="Goarin A."/>
            <person name="Silar P."/>
            <person name="Lacoste S."/>
            <person name="Sallet E."/>
            <person name="Bensimon A."/>
            <person name="Giraud T."/>
            <person name="Brygoo Y."/>
        </authorList>
    </citation>
    <scope>NUCLEOTIDE SEQUENCE [LARGE SCALE GENOMIC DNA]</scope>
    <source>
        <strain evidence="2">FM 013</strain>
    </source>
</reference>
<evidence type="ECO:0000313" key="2">
    <source>
        <dbReference type="Proteomes" id="UP000053732"/>
    </source>
</evidence>
<proteinExistence type="predicted"/>
<keyword evidence="2" id="KW-1185">Reference proteome</keyword>
<gene>
    <name evidence="1" type="ORF">PCAMFM013_S001g000116</name>
</gene>
<sequence>MAPNASVVYRYFSQERYTQRMTSFGARGYTSQG</sequence>
<protein>
    <submittedName>
        <fullName evidence="1">Str. FM013</fullName>
    </submittedName>
</protein>
<dbReference type="AlphaFoldDB" id="A0A0G4NSV5"/>
<dbReference type="Proteomes" id="UP000053732">
    <property type="component" value="Unassembled WGS sequence"/>
</dbReference>